<sequence>MLSGLAVVDSMSNVQFMSFMSRFSHTYLNAYFVGMGFSSLISSNAASTQGNSIEGTWNYESMIMCLITFYLDSVQQISS</sequence>
<dbReference type="AlphaFoldDB" id="A0AAD5MFF3"/>
<dbReference type="GO" id="GO:0032217">
    <property type="term" value="F:riboflavin transmembrane transporter activity"/>
    <property type="evidence" value="ECO:0007669"/>
    <property type="project" value="UniProtKB-UniRule"/>
</dbReference>
<comment type="caution">
    <text evidence="10">The sequence shown here is derived from an EMBL/GenBank/DDBJ whole genome shotgun (WGS) entry which is preliminary data.</text>
</comment>
<evidence type="ECO:0000256" key="3">
    <source>
        <dbReference type="ARBA" id="ARBA00006366"/>
    </source>
</evidence>
<keyword evidence="11" id="KW-1185">Reference proteome</keyword>
<keyword evidence="6" id="KW-0812">Transmembrane</keyword>
<dbReference type="GO" id="GO:0005886">
    <property type="term" value="C:plasma membrane"/>
    <property type="evidence" value="ECO:0007669"/>
    <property type="project" value="UniProtKB-SubCell"/>
</dbReference>
<comment type="catalytic activity">
    <reaction evidence="1 9">
        <text>riboflavin(in) = riboflavin(out)</text>
        <dbReference type="Rhea" id="RHEA:35015"/>
        <dbReference type="ChEBI" id="CHEBI:57986"/>
    </reaction>
</comment>
<keyword evidence="8" id="KW-0472">Membrane</keyword>
<gene>
    <name evidence="10" type="ORF">KIN20_012580</name>
</gene>
<comment type="function">
    <text evidence="9">Plasma membrane transporter mediating the uptake by cells of the water soluble vitamin B2/riboflavin that plays a key role in biochemical oxidation-reduction reactions of the carbohydrate, lipid, and amino acid metabolism.</text>
</comment>
<evidence type="ECO:0000256" key="7">
    <source>
        <dbReference type="ARBA" id="ARBA00022989"/>
    </source>
</evidence>
<evidence type="ECO:0000256" key="6">
    <source>
        <dbReference type="ARBA" id="ARBA00022692"/>
    </source>
</evidence>
<dbReference type="EMBL" id="JAHQIW010002399">
    <property type="protein sequence ID" value="KAJ1355248.1"/>
    <property type="molecule type" value="Genomic_DNA"/>
</dbReference>
<evidence type="ECO:0000256" key="5">
    <source>
        <dbReference type="ARBA" id="ARBA00022475"/>
    </source>
</evidence>
<evidence type="ECO:0000256" key="8">
    <source>
        <dbReference type="ARBA" id="ARBA00023136"/>
    </source>
</evidence>
<dbReference type="InterPro" id="IPR009357">
    <property type="entry name" value="Riboflavin_transptr"/>
</dbReference>
<reference evidence="10" key="1">
    <citation type="submission" date="2021-06" db="EMBL/GenBank/DDBJ databases">
        <title>Parelaphostrongylus tenuis whole genome reference sequence.</title>
        <authorList>
            <person name="Garwood T.J."/>
            <person name="Larsen P.A."/>
            <person name="Fountain-Jones N.M."/>
            <person name="Garbe J.R."/>
            <person name="Macchietto M.G."/>
            <person name="Kania S.A."/>
            <person name="Gerhold R.W."/>
            <person name="Richards J.E."/>
            <person name="Wolf T.M."/>
        </authorList>
    </citation>
    <scope>NUCLEOTIDE SEQUENCE</scope>
    <source>
        <strain evidence="10">MNPRO001-30</strain>
        <tissue evidence="10">Meninges</tissue>
    </source>
</reference>
<keyword evidence="7" id="KW-1133">Transmembrane helix</keyword>
<evidence type="ECO:0000256" key="1">
    <source>
        <dbReference type="ARBA" id="ARBA00000215"/>
    </source>
</evidence>
<keyword evidence="5 9" id="KW-1003">Cell membrane</keyword>
<evidence type="ECO:0000313" key="11">
    <source>
        <dbReference type="Proteomes" id="UP001196413"/>
    </source>
</evidence>
<protein>
    <recommendedName>
        <fullName evidence="9">Riboflavin transporter</fullName>
    </recommendedName>
</protein>
<dbReference type="Pfam" id="PF06237">
    <property type="entry name" value="SLC52_ribofla_tr"/>
    <property type="match status" value="1"/>
</dbReference>
<proteinExistence type="inferred from homology"/>
<evidence type="ECO:0000313" key="10">
    <source>
        <dbReference type="EMBL" id="KAJ1355248.1"/>
    </source>
</evidence>
<organism evidence="10 11">
    <name type="scientific">Parelaphostrongylus tenuis</name>
    <name type="common">Meningeal worm</name>
    <dbReference type="NCBI Taxonomy" id="148309"/>
    <lineage>
        <taxon>Eukaryota</taxon>
        <taxon>Metazoa</taxon>
        <taxon>Ecdysozoa</taxon>
        <taxon>Nematoda</taxon>
        <taxon>Chromadorea</taxon>
        <taxon>Rhabditida</taxon>
        <taxon>Rhabditina</taxon>
        <taxon>Rhabditomorpha</taxon>
        <taxon>Strongyloidea</taxon>
        <taxon>Metastrongylidae</taxon>
        <taxon>Parelaphostrongylus</taxon>
    </lineage>
</organism>
<evidence type="ECO:0000256" key="4">
    <source>
        <dbReference type="ARBA" id="ARBA00022448"/>
    </source>
</evidence>
<keyword evidence="4 9" id="KW-0813">Transport</keyword>
<dbReference type="PANTHER" id="PTHR12929:SF10">
    <property type="entry name" value="RIBOFLAVIN TRANSPORTER"/>
    <property type="match status" value="1"/>
</dbReference>
<comment type="subcellular location">
    <subcellularLocation>
        <location evidence="2 9">Cell membrane</location>
        <topology evidence="2 9">Multi-pass membrane protein</topology>
    </subcellularLocation>
</comment>
<evidence type="ECO:0000256" key="2">
    <source>
        <dbReference type="ARBA" id="ARBA00004651"/>
    </source>
</evidence>
<evidence type="ECO:0000256" key="9">
    <source>
        <dbReference type="RuleBase" id="RU368035"/>
    </source>
</evidence>
<accession>A0AAD5MFF3</accession>
<dbReference type="PANTHER" id="PTHR12929">
    <property type="entry name" value="SOLUTE CARRIER FAMILY 52"/>
    <property type="match status" value="1"/>
</dbReference>
<comment type="similarity">
    <text evidence="3 9">Belongs to the riboflavin transporter family.</text>
</comment>
<name>A0AAD5MFF3_PARTN</name>
<dbReference type="Proteomes" id="UP001196413">
    <property type="component" value="Unassembled WGS sequence"/>
</dbReference>